<dbReference type="InterPro" id="IPR036093">
    <property type="entry name" value="NAC_dom_sf"/>
</dbReference>
<dbReference type="Proteomes" id="UP000516437">
    <property type="component" value="Chromosome 1"/>
</dbReference>
<keyword evidence="4" id="KW-0539">Nucleus</keyword>
<dbReference type="Gene3D" id="2.170.150.80">
    <property type="entry name" value="NAC domain"/>
    <property type="match status" value="1"/>
</dbReference>
<dbReference type="SUPFAM" id="SSF101941">
    <property type="entry name" value="NAC domain"/>
    <property type="match status" value="1"/>
</dbReference>
<keyword evidence="8" id="KW-1185">Reference proteome</keyword>
<proteinExistence type="predicted"/>
<evidence type="ECO:0000313" key="8">
    <source>
        <dbReference type="Proteomes" id="UP000516437"/>
    </source>
</evidence>
<sequence length="265" mass="29838">MANFSAGNGTLEDVVSSCRPTTSVSPVVPNNPKILQTQAPDTADGRPAQEVSEESDNDSAEFDNSYPMGISSYIKSLPPGYRFCPTDAALIVQYLKRKIMNEPPTPHRIMAVNLYRHTPDFLAEKYKDFGEKEWYFFTPRDRKYKNGNRPNRRVRDHGGWKATGAEKDVKVNGTVVGHKKTLVYYTKYPPASNADKSSWIMQEYRIVNSTPSNRGRNGMRKPGRSISRPSSQDQDQEQVDSAVLDPTSPHNDEHNEPETNSGYHP</sequence>
<evidence type="ECO:0000313" key="7">
    <source>
        <dbReference type="EMBL" id="KAB1226953.1"/>
    </source>
</evidence>
<evidence type="ECO:0000259" key="6">
    <source>
        <dbReference type="PROSITE" id="PS51005"/>
    </source>
</evidence>
<dbReference type="Pfam" id="PF02365">
    <property type="entry name" value="NAM"/>
    <property type="match status" value="1"/>
</dbReference>
<keyword evidence="2" id="KW-0238">DNA-binding</keyword>
<organism evidence="7 8">
    <name type="scientific">Morella rubra</name>
    <name type="common">Chinese bayberry</name>
    <dbReference type="NCBI Taxonomy" id="262757"/>
    <lineage>
        <taxon>Eukaryota</taxon>
        <taxon>Viridiplantae</taxon>
        <taxon>Streptophyta</taxon>
        <taxon>Embryophyta</taxon>
        <taxon>Tracheophyta</taxon>
        <taxon>Spermatophyta</taxon>
        <taxon>Magnoliopsida</taxon>
        <taxon>eudicotyledons</taxon>
        <taxon>Gunneridae</taxon>
        <taxon>Pentapetalae</taxon>
        <taxon>rosids</taxon>
        <taxon>fabids</taxon>
        <taxon>Fagales</taxon>
        <taxon>Myricaceae</taxon>
        <taxon>Morella</taxon>
    </lineage>
</organism>
<feature type="region of interest" description="Disordered" evidence="5">
    <location>
        <begin position="209"/>
        <end position="265"/>
    </location>
</feature>
<gene>
    <name evidence="7" type="ORF">CJ030_MR1G022255</name>
</gene>
<keyword evidence="1" id="KW-0805">Transcription regulation</keyword>
<dbReference type="GO" id="GO:0006355">
    <property type="term" value="P:regulation of DNA-templated transcription"/>
    <property type="evidence" value="ECO:0007669"/>
    <property type="project" value="InterPro"/>
</dbReference>
<evidence type="ECO:0000256" key="2">
    <source>
        <dbReference type="ARBA" id="ARBA00023125"/>
    </source>
</evidence>
<dbReference type="GO" id="GO:0003677">
    <property type="term" value="F:DNA binding"/>
    <property type="evidence" value="ECO:0007669"/>
    <property type="project" value="UniProtKB-KW"/>
</dbReference>
<dbReference type="InterPro" id="IPR003441">
    <property type="entry name" value="NAC-dom"/>
</dbReference>
<dbReference type="EMBL" id="RXIC02000019">
    <property type="protein sequence ID" value="KAB1226953.1"/>
    <property type="molecule type" value="Genomic_DNA"/>
</dbReference>
<feature type="compositionally biased region" description="Acidic residues" evidence="5">
    <location>
        <begin position="51"/>
        <end position="61"/>
    </location>
</feature>
<evidence type="ECO:0000256" key="3">
    <source>
        <dbReference type="ARBA" id="ARBA00023163"/>
    </source>
</evidence>
<dbReference type="PANTHER" id="PTHR31719:SF179">
    <property type="entry name" value="OS08G0148400 PROTEIN"/>
    <property type="match status" value="1"/>
</dbReference>
<protein>
    <submittedName>
        <fullName evidence="7">NAC domain-containing protein 68</fullName>
    </submittedName>
</protein>
<dbReference type="OrthoDB" id="1848784at2759"/>
<accession>A0A6A1WQL0</accession>
<feature type="region of interest" description="Disordered" evidence="5">
    <location>
        <begin position="1"/>
        <end position="63"/>
    </location>
</feature>
<keyword evidence="3" id="KW-0804">Transcription</keyword>
<dbReference type="PROSITE" id="PS51005">
    <property type="entry name" value="NAC"/>
    <property type="match status" value="1"/>
</dbReference>
<evidence type="ECO:0000256" key="5">
    <source>
        <dbReference type="SAM" id="MobiDB-lite"/>
    </source>
</evidence>
<reference evidence="7 8" key="1">
    <citation type="journal article" date="2019" name="Plant Biotechnol. J.">
        <title>The red bayberry genome and genetic basis of sex determination.</title>
        <authorList>
            <person name="Jia H.M."/>
            <person name="Jia H.J."/>
            <person name="Cai Q.L."/>
            <person name="Wang Y."/>
            <person name="Zhao H.B."/>
            <person name="Yang W.F."/>
            <person name="Wang G.Y."/>
            <person name="Li Y.H."/>
            <person name="Zhan D.L."/>
            <person name="Shen Y.T."/>
            <person name="Niu Q.F."/>
            <person name="Chang L."/>
            <person name="Qiu J."/>
            <person name="Zhao L."/>
            <person name="Xie H.B."/>
            <person name="Fu W.Y."/>
            <person name="Jin J."/>
            <person name="Li X.W."/>
            <person name="Jiao Y."/>
            <person name="Zhou C.C."/>
            <person name="Tu T."/>
            <person name="Chai C.Y."/>
            <person name="Gao J.L."/>
            <person name="Fan L.J."/>
            <person name="van de Weg E."/>
            <person name="Wang J.Y."/>
            <person name="Gao Z.S."/>
        </authorList>
    </citation>
    <scope>NUCLEOTIDE SEQUENCE [LARGE SCALE GENOMIC DNA]</scope>
    <source>
        <tissue evidence="7">Leaves</tissue>
    </source>
</reference>
<evidence type="ECO:0000256" key="4">
    <source>
        <dbReference type="ARBA" id="ARBA00023242"/>
    </source>
</evidence>
<comment type="caution">
    <text evidence="7">The sequence shown here is derived from an EMBL/GenBank/DDBJ whole genome shotgun (WGS) entry which is preliminary data.</text>
</comment>
<evidence type="ECO:0000256" key="1">
    <source>
        <dbReference type="ARBA" id="ARBA00023015"/>
    </source>
</evidence>
<name>A0A6A1WQL0_9ROSI</name>
<dbReference type="PANTHER" id="PTHR31719">
    <property type="entry name" value="NAC TRANSCRIPTION FACTOR 56"/>
    <property type="match status" value="1"/>
</dbReference>
<dbReference type="AlphaFoldDB" id="A0A6A1WQL0"/>
<feature type="domain" description="NAC" evidence="6">
    <location>
        <begin position="77"/>
        <end position="232"/>
    </location>
</feature>